<sequence>MAHVQGRALRLRLRAGWCSSPRGRQAGPRGRDVTAPRAARCRPGGQRSVLDPGLSIQSPRFAGDVSPLCSTSASARSGPAAPPRARGLRLGPCTASRGHGAGDLALDDPLWGSSWRQCRPARTGHAASPATPGAAPRGHSPGDAAQLAHMLAVRSEEETMLSTHTFGAPRGLPGPALGPTPPRRLRRRAPGALRAPGWGVQRRFKESAPGRQQFLFMQKSGAVSLQEEYSKIIIVCGLEGALFPPTAFPLVSDILEARHRQMRSPSAAAAENAGVIARGLRKK</sequence>
<feature type="non-terminal residue" evidence="2">
    <location>
        <position position="283"/>
    </location>
</feature>
<gene>
    <name evidence="2" type="ORF">PCOR1329_LOCUS78344</name>
</gene>
<evidence type="ECO:0000313" key="2">
    <source>
        <dbReference type="EMBL" id="CAK0901377.1"/>
    </source>
</evidence>
<evidence type="ECO:0000313" key="3">
    <source>
        <dbReference type="Proteomes" id="UP001189429"/>
    </source>
</evidence>
<dbReference type="Proteomes" id="UP001189429">
    <property type="component" value="Unassembled WGS sequence"/>
</dbReference>
<evidence type="ECO:0000256" key="1">
    <source>
        <dbReference type="SAM" id="MobiDB-lite"/>
    </source>
</evidence>
<feature type="region of interest" description="Disordered" evidence="1">
    <location>
        <begin position="19"/>
        <end position="88"/>
    </location>
</feature>
<comment type="caution">
    <text evidence="2">The sequence shown here is derived from an EMBL/GenBank/DDBJ whole genome shotgun (WGS) entry which is preliminary data.</text>
</comment>
<proteinExistence type="predicted"/>
<keyword evidence="3" id="KW-1185">Reference proteome</keyword>
<organism evidence="2 3">
    <name type="scientific">Prorocentrum cordatum</name>
    <dbReference type="NCBI Taxonomy" id="2364126"/>
    <lineage>
        <taxon>Eukaryota</taxon>
        <taxon>Sar</taxon>
        <taxon>Alveolata</taxon>
        <taxon>Dinophyceae</taxon>
        <taxon>Prorocentrales</taxon>
        <taxon>Prorocentraceae</taxon>
        <taxon>Prorocentrum</taxon>
    </lineage>
</organism>
<feature type="region of interest" description="Disordered" evidence="1">
    <location>
        <begin position="119"/>
        <end position="142"/>
    </location>
</feature>
<name>A0ABN9XS44_9DINO</name>
<dbReference type="EMBL" id="CAUYUJ010020919">
    <property type="protein sequence ID" value="CAK0901377.1"/>
    <property type="molecule type" value="Genomic_DNA"/>
</dbReference>
<accession>A0ABN9XS44</accession>
<feature type="compositionally biased region" description="Low complexity" evidence="1">
    <location>
        <begin position="72"/>
        <end position="88"/>
    </location>
</feature>
<feature type="region of interest" description="Disordered" evidence="1">
    <location>
        <begin position="165"/>
        <end position="185"/>
    </location>
</feature>
<reference evidence="2" key="1">
    <citation type="submission" date="2023-10" db="EMBL/GenBank/DDBJ databases">
        <authorList>
            <person name="Chen Y."/>
            <person name="Shah S."/>
            <person name="Dougan E. K."/>
            <person name="Thang M."/>
            <person name="Chan C."/>
        </authorList>
    </citation>
    <scope>NUCLEOTIDE SEQUENCE [LARGE SCALE GENOMIC DNA]</scope>
</reference>
<protein>
    <submittedName>
        <fullName evidence="2">Uncharacterized protein</fullName>
    </submittedName>
</protein>